<dbReference type="AlphaFoldDB" id="A0AAD4H5G3"/>
<keyword evidence="5" id="KW-0812">Transmembrane</keyword>
<dbReference type="InterPro" id="IPR002938">
    <property type="entry name" value="FAD-bd"/>
</dbReference>
<keyword evidence="2" id="KW-0285">Flavoprotein</keyword>
<dbReference type="SUPFAM" id="SSF51905">
    <property type="entry name" value="FAD/NAD(P)-binding domain"/>
    <property type="match status" value="1"/>
</dbReference>
<evidence type="ECO:0000256" key="4">
    <source>
        <dbReference type="ARBA" id="ARBA00023002"/>
    </source>
</evidence>
<feature type="transmembrane region" description="Helical" evidence="5">
    <location>
        <begin position="21"/>
        <end position="39"/>
    </location>
</feature>
<accession>A0AAD4H5G3</accession>
<dbReference type="EMBL" id="JAAAIL010001131">
    <property type="protein sequence ID" value="KAG0271484.1"/>
    <property type="molecule type" value="Genomic_DNA"/>
</dbReference>
<evidence type="ECO:0000259" key="6">
    <source>
        <dbReference type="Pfam" id="PF01494"/>
    </source>
</evidence>
<name>A0AAD4H5G3_9FUNG</name>
<keyword evidence="4" id="KW-0560">Oxidoreductase</keyword>
<evidence type="ECO:0000256" key="2">
    <source>
        <dbReference type="ARBA" id="ARBA00022630"/>
    </source>
</evidence>
<evidence type="ECO:0000313" key="7">
    <source>
        <dbReference type="EMBL" id="KAG0271484.1"/>
    </source>
</evidence>
<gene>
    <name evidence="7" type="ORF">BGZ95_000702</name>
</gene>
<dbReference type="Proteomes" id="UP001194580">
    <property type="component" value="Unassembled WGS sequence"/>
</dbReference>
<dbReference type="InterPro" id="IPR050562">
    <property type="entry name" value="FAD_mOase_fung"/>
</dbReference>
<dbReference type="PANTHER" id="PTHR47356">
    <property type="entry name" value="FAD-DEPENDENT MONOOXYGENASE ASQG-RELATED"/>
    <property type="match status" value="1"/>
</dbReference>
<dbReference type="GO" id="GO:0071949">
    <property type="term" value="F:FAD binding"/>
    <property type="evidence" value="ECO:0007669"/>
    <property type="project" value="InterPro"/>
</dbReference>
<dbReference type="PRINTS" id="PR00420">
    <property type="entry name" value="RNGMNOXGNASE"/>
</dbReference>
<dbReference type="Pfam" id="PF01494">
    <property type="entry name" value="FAD_binding_3"/>
    <property type="match status" value="1"/>
</dbReference>
<evidence type="ECO:0000256" key="5">
    <source>
        <dbReference type="SAM" id="Phobius"/>
    </source>
</evidence>
<reference evidence="7" key="1">
    <citation type="journal article" date="2020" name="Fungal Divers.">
        <title>Resolving the Mortierellaceae phylogeny through synthesis of multi-gene phylogenetics and phylogenomics.</title>
        <authorList>
            <person name="Vandepol N."/>
            <person name="Liber J."/>
            <person name="Desiro A."/>
            <person name="Na H."/>
            <person name="Kennedy M."/>
            <person name="Barry K."/>
            <person name="Grigoriev I.V."/>
            <person name="Miller A.N."/>
            <person name="O'Donnell K."/>
            <person name="Stajich J.E."/>
            <person name="Bonito G."/>
        </authorList>
    </citation>
    <scope>NUCLEOTIDE SEQUENCE</scope>
    <source>
        <strain evidence="7">NRRL 28262</strain>
    </source>
</reference>
<evidence type="ECO:0000313" key="8">
    <source>
        <dbReference type="Proteomes" id="UP001194580"/>
    </source>
</evidence>
<keyword evidence="3" id="KW-0274">FAD</keyword>
<proteinExistence type="inferred from homology"/>
<protein>
    <recommendedName>
        <fullName evidence="6">FAD-binding domain-containing protein</fullName>
    </recommendedName>
</protein>
<keyword evidence="5" id="KW-0472">Membrane</keyword>
<keyword evidence="8" id="KW-1185">Reference proteome</keyword>
<keyword evidence="5" id="KW-1133">Transmembrane helix</keyword>
<organism evidence="7 8">
    <name type="scientific">Linnemannia exigua</name>
    <dbReference type="NCBI Taxonomy" id="604196"/>
    <lineage>
        <taxon>Eukaryota</taxon>
        <taxon>Fungi</taxon>
        <taxon>Fungi incertae sedis</taxon>
        <taxon>Mucoromycota</taxon>
        <taxon>Mortierellomycotina</taxon>
        <taxon>Mortierellomycetes</taxon>
        <taxon>Mortierellales</taxon>
        <taxon>Mortierellaceae</taxon>
        <taxon>Linnemannia</taxon>
    </lineage>
</organism>
<comment type="similarity">
    <text evidence="1">Belongs to the paxM FAD-dependent monooxygenase family.</text>
</comment>
<evidence type="ECO:0000256" key="1">
    <source>
        <dbReference type="ARBA" id="ARBA00007992"/>
    </source>
</evidence>
<dbReference type="GO" id="GO:0004497">
    <property type="term" value="F:monooxygenase activity"/>
    <property type="evidence" value="ECO:0007669"/>
    <property type="project" value="InterPro"/>
</dbReference>
<dbReference type="InterPro" id="IPR036188">
    <property type="entry name" value="FAD/NAD-bd_sf"/>
</dbReference>
<dbReference type="PANTHER" id="PTHR47356:SF2">
    <property type="entry name" value="FAD-BINDING DOMAIN-CONTAINING PROTEIN-RELATED"/>
    <property type="match status" value="1"/>
</dbReference>
<evidence type="ECO:0000256" key="3">
    <source>
        <dbReference type="ARBA" id="ARBA00022827"/>
    </source>
</evidence>
<feature type="domain" description="FAD-binding" evidence="6">
    <location>
        <begin position="22"/>
        <end position="195"/>
    </location>
</feature>
<sequence>MEINPAVTFKHDRSVMYAKRPKVLIVGGGIGGLTLGAILQKSDTPFEIFERTPEVKPLGSITSLTGAAAPLLKQLGIWDEFYALTRELAKVQVVVAPDLETQFVVSAPDDAIERYGAESRVLPRPKLHELLLRQIPKEHVHLGKKILSTQQGGNGVLIRCSDGTEYEGDILVGSDGAYSAVRQNLYAQLKKENRLPASDGLPLPFLNVCLVGQTRKLTLEEFPDLAKTESQFKNILSKDKPYAWATFTTEQMTICYAVTQYLTAETSKDNDSFRNSEWGPEAAQAMCNEVRDFPIVSGRKEQLTMGDLFDWTPKECISKVMLEEKVFKTWSDTRTVLMGDACHKVTPEFMSTKFGLNPSGGSGAVNAIHDAIVLANYIHALPDHPIAEEIEAAFVAYRKERIDHVEHAFTASQAFRNMVDSGWKAKLMRYLAKSMPSWVSVALEKKVMTNRPQLYFLPRDTTPAELPAAPQPSLHLKRPESRKKNEDVVAVAEVAAVEVV</sequence>
<comment type="caution">
    <text evidence="7">The sequence shown here is derived from an EMBL/GenBank/DDBJ whole genome shotgun (WGS) entry which is preliminary data.</text>
</comment>
<dbReference type="Gene3D" id="3.50.50.60">
    <property type="entry name" value="FAD/NAD(P)-binding domain"/>
    <property type="match status" value="1"/>
</dbReference>